<comment type="caution">
    <text evidence="1">The sequence shown here is derived from an EMBL/GenBank/DDBJ whole genome shotgun (WGS) entry which is preliminary data.</text>
</comment>
<sequence>MSQTFKTDNSTLSNSTLPVVSSYIAPQLGSEIPRIIIKLRNPTPNPTSIRREGLKILKVKGPAKVFTYVFKPSLRTLNDVTTDNTIGNFPEESSSCRYISARIRKPKVFKLKAPSKVNTYFISTTISK</sequence>
<protein>
    <submittedName>
        <fullName evidence="1">Uncharacterized protein</fullName>
    </submittedName>
</protein>
<dbReference type="Proteomes" id="UP000769528">
    <property type="component" value="Unassembled WGS sequence"/>
</dbReference>
<reference evidence="1" key="1">
    <citation type="journal article" date="2021" name="Open Biol.">
        <title>Shared evolutionary footprints suggest mitochondrial oxidative damage underlies multiple complex I losses in fungi.</title>
        <authorList>
            <person name="Schikora-Tamarit M.A."/>
            <person name="Marcet-Houben M."/>
            <person name="Nosek J."/>
            <person name="Gabaldon T."/>
        </authorList>
    </citation>
    <scope>NUCLEOTIDE SEQUENCE</scope>
    <source>
        <strain evidence="1">CBS6341</strain>
    </source>
</reference>
<evidence type="ECO:0000313" key="1">
    <source>
        <dbReference type="EMBL" id="KAH3673500.1"/>
    </source>
</evidence>
<dbReference type="EMBL" id="JAEUBF010000974">
    <property type="protein sequence ID" value="KAH3673500.1"/>
    <property type="molecule type" value="Genomic_DNA"/>
</dbReference>
<keyword evidence="2" id="KW-1185">Reference proteome</keyword>
<name>A0A9P8PL27_9ASCO</name>
<reference evidence="1" key="2">
    <citation type="submission" date="2021-01" db="EMBL/GenBank/DDBJ databases">
        <authorList>
            <person name="Schikora-Tamarit M.A."/>
        </authorList>
    </citation>
    <scope>NUCLEOTIDE SEQUENCE</scope>
    <source>
        <strain evidence="1">CBS6341</strain>
    </source>
</reference>
<proteinExistence type="predicted"/>
<organism evidence="1 2">
    <name type="scientific">Wickerhamomyces mucosus</name>
    <dbReference type="NCBI Taxonomy" id="1378264"/>
    <lineage>
        <taxon>Eukaryota</taxon>
        <taxon>Fungi</taxon>
        <taxon>Dikarya</taxon>
        <taxon>Ascomycota</taxon>
        <taxon>Saccharomycotina</taxon>
        <taxon>Saccharomycetes</taxon>
        <taxon>Phaffomycetales</taxon>
        <taxon>Wickerhamomycetaceae</taxon>
        <taxon>Wickerhamomyces</taxon>
    </lineage>
</organism>
<dbReference type="AlphaFoldDB" id="A0A9P8PL27"/>
<accession>A0A9P8PL27</accession>
<gene>
    <name evidence="1" type="ORF">WICMUC_003606</name>
</gene>
<evidence type="ECO:0000313" key="2">
    <source>
        <dbReference type="Proteomes" id="UP000769528"/>
    </source>
</evidence>